<comment type="caution">
    <text evidence="10">The sequence shown here is derived from an EMBL/GenBank/DDBJ whole genome shotgun (WGS) entry which is preliminary data.</text>
</comment>
<feature type="transmembrane region" description="Helical" evidence="7">
    <location>
        <begin position="134"/>
        <end position="154"/>
    </location>
</feature>
<keyword evidence="2 7" id="KW-0813">Transport</keyword>
<dbReference type="GO" id="GO:0005886">
    <property type="term" value="C:plasma membrane"/>
    <property type="evidence" value="ECO:0007669"/>
    <property type="project" value="UniProtKB-SubCell"/>
</dbReference>
<dbReference type="CDD" id="cd06261">
    <property type="entry name" value="TM_PBP2"/>
    <property type="match status" value="1"/>
</dbReference>
<keyword evidence="11" id="KW-1185">Reference proteome</keyword>
<dbReference type="AlphaFoldDB" id="A0A3M2J949"/>
<keyword evidence="4 7" id="KW-0812">Transmembrane</keyword>
<protein>
    <submittedName>
        <fullName evidence="10">ABC transporter permease</fullName>
    </submittedName>
</protein>
<comment type="similarity">
    <text evidence="7">Belongs to the binding-protein-dependent transport system permease family.</text>
</comment>
<name>A0A3M2J949_9CELL</name>
<evidence type="ECO:0000313" key="10">
    <source>
        <dbReference type="EMBL" id="RMI09434.1"/>
    </source>
</evidence>
<evidence type="ECO:0000256" key="5">
    <source>
        <dbReference type="ARBA" id="ARBA00022989"/>
    </source>
</evidence>
<dbReference type="PROSITE" id="PS50928">
    <property type="entry name" value="ABC_TM1"/>
    <property type="match status" value="1"/>
</dbReference>
<organism evidence="10 11">
    <name type="scientific">Cellulomonas triticagri</name>
    <dbReference type="NCBI Taxonomy" id="2483352"/>
    <lineage>
        <taxon>Bacteria</taxon>
        <taxon>Bacillati</taxon>
        <taxon>Actinomycetota</taxon>
        <taxon>Actinomycetes</taxon>
        <taxon>Micrococcales</taxon>
        <taxon>Cellulomonadaceae</taxon>
        <taxon>Cellulomonas</taxon>
    </lineage>
</organism>
<keyword evidence="3" id="KW-1003">Cell membrane</keyword>
<dbReference type="SUPFAM" id="SSF161098">
    <property type="entry name" value="MetI-like"/>
    <property type="match status" value="1"/>
</dbReference>
<dbReference type="GO" id="GO:0055085">
    <property type="term" value="P:transmembrane transport"/>
    <property type="evidence" value="ECO:0007669"/>
    <property type="project" value="InterPro"/>
</dbReference>
<feature type="domain" description="ABC transmembrane type-1" evidence="9">
    <location>
        <begin position="94"/>
        <end position="284"/>
    </location>
</feature>
<gene>
    <name evidence="10" type="ORF">EBM89_10335</name>
</gene>
<evidence type="ECO:0000256" key="8">
    <source>
        <dbReference type="SAM" id="MobiDB-lite"/>
    </source>
</evidence>
<feature type="transmembrane region" description="Helical" evidence="7">
    <location>
        <begin position="34"/>
        <end position="56"/>
    </location>
</feature>
<reference evidence="10 11" key="1">
    <citation type="submission" date="2018-10" db="EMBL/GenBank/DDBJ databases">
        <title>Isolation, diversity and antifungal activity of actinobacteria from wheat.</title>
        <authorList>
            <person name="Han C."/>
        </authorList>
    </citation>
    <scope>NUCLEOTIDE SEQUENCE [LARGE SCALE GENOMIC DNA]</scope>
    <source>
        <strain evidence="10 11">NEAU-YY56</strain>
    </source>
</reference>
<dbReference type="EMBL" id="RFFI01000049">
    <property type="protein sequence ID" value="RMI09434.1"/>
    <property type="molecule type" value="Genomic_DNA"/>
</dbReference>
<evidence type="ECO:0000256" key="2">
    <source>
        <dbReference type="ARBA" id="ARBA00022448"/>
    </source>
</evidence>
<feature type="transmembrane region" description="Helical" evidence="7">
    <location>
        <begin position="216"/>
        <end position="242"/>
    </location>
</feature>
<proteinExistence type="inferred from homology"/>
<evidence type="ECO:0000256" key="6">
    <source>
        <dbReference type="ARBA" id="ARBA00023136"/>
    </source>
</evidence>
<dbReference type="OrthoDB" id="9812701at2"/>
<comment type="subcellular location">
    <subcellularLocation>
        <location evidence="1 7">Cell membrane</location>
        <topology evidence="1 7">Multi-pass membrane protein</topology>
    </subcellularLocation>
</comment>
<evidence type="ECO:0000313" key="11">
    <source>
        <dbReference type="Proteomes" id="UP000269289"/>
    </source>
</evidence>
<sequence length="291" mass="30441">MTATDTATTTPPTTTSPTSTADAARARTRRPRPFLWVGLGILGVLVVVGVVGPFLVADPLAVEPSAALQAPSAAHWFGTDFYGRDVLARAVHAIRLDLMLGVSVALLAMVVGSALGVVSGYLGGRVDDVIMRCVDVLMSFPGFVLAMILLLAIGESVPKLALALAVAAVPPFVRLVRAEALAQRELEYVDGARVSGAGWARIAFGHMLPNSLRPAAVQFTLVCGYSILNVAGLAYLGIGIHAPTPEWGVMVAEGAQNMLTGQWWTAFFPGLLIAVTVMGLHFVGDDLGGDR</sequence>
<accession>A0A3M2J949</accession>
<evidence type="ECO:0000259" key="9">
    <source>
        <dbReference type="PROSITE" id="PS50928"/>
    </source>
</evidence>
<dbReference type="PANTHER" id="PTHR43386">
    <property type="entry name" value="OLIGOPEPTIDE TRANSPORT SYSTEM PERMEASE PROTEIN APPC"/>
    <property type="match status" value="1"/>
</dbReference>
<dbReference type="Proteomes" id="UP000269289">
    <property type="component" value="Unassembled WGS sequence"/>
</dbReference>
<dbReference type="InterPro" id="IPR035906">
    <property type="entry name" value="MetI-like_sf"/>
</dbReference>
<keyword evidence="5 7" id="KW-1133">Transmembrane helix</keyword>
<evidence type="ECO:0000256" key="3">
    <source>
        <dbReference type="ARBA" id="ARBA00022475"/>
    </source>
</evidence>
<dbReference type="Gene3D" id="1.10.3720.10">
    <property type="entry name" value="MetI-like"/>
    <property type="match status" value="1"/>
</dbReference>
<evidence type="ECO:0000256" key="7">
    <source>
        <dbReference type="RuleBase" id="RU363032"/>
    </source>
</evidence>
<dbReference type="Pfam" id="PF00528">
    <property type="entry name" value="BPD_transp_1"/>
    <property type="match status" value="1"/>
</dbReference>
<dbReference type="RefSeq" id="WP_122149353.1">
    <property type="nucleotide sequence ID" value="NZ_RFFI01000049.1"/>
</dbReference>
<feature type="region of interest" description="Disordered" evidence="8">
    <location>
        <begin position="1"/>
        <end position="26"/>
    </location>
</feature>
<evidence type="ECO:0000256" key="4">
    <source>
        <dbReference type="ARBA" id="ARBA00022692"/>
    </source>
</evidence>
<feature type="transmembrane region" description="Helical" evidence="7">
    <location>
        <begin position="262"/>
        <end position="283"/>
    </location>
</feature>
<feature type="transmembrane region" description="Helical" evidence="7">
    <location>
        <begin position="98"/>
        <end position="122"/>
    </location>
</feature>
<dbReference type="PANTHER" id="PTHR43386:SF1">
    <property type="entry name" value="D,D-DIPEPTIDE TRANSPORT SYSTEM PERMEASE PROTEIN DDPC-RELATED"/>
    <property type="match status" value="1"/>
</dbReference>
<dbReference type="InterPro" id="IPR000515">
    <property type="entry name" value="MetI-like"/>
</dbReference>
<feature type="compositionally biased region" description="Low complexity" evidence="8">
    <location>
        <begin position="1"/>
        <end position="23"/>
    </location>
</feature>
<evidence type="ECO:0000256" key="1">
    <source>
        <dbReference type="ARBA" id="ARBA00004651"/>
    </source>
</evidence>
<dbReference type="InterPro" id="IPR050366">
    <property type="entry name" value="BP-dependent_transpt_permease"/>
</dbReference>
<keyword evidence="6 7" id="KW-0472">Membrane</keyword>